<feature type="region of interest" description="Disordered" evidence="1">
    <location>
        <begin position="132"/>
        <end position="156"/>
    </location>
</feature>
<evidence type="ECO:0000313" key="2">
    <source>
        <dbReference type="EMBL" id="CAE0592653.1"/>
    </source>
</evidence>
<reference evidence="2" key="1">
    <citation type="submission" date="2021-01" db="EMBL/GenBank/DDBJ databases">
        <authorList>
            <person name="Corre E."/>
            <person name="Pelletier E."/>
            <person name="Niang G."/>
            <person name="Scheremetjew M."/>
            <person name="Finn R."/>
            <person name="Kale V."/>
            <person name="Holt S."/>
            <person name="Cochrane G."/>
            <person name="Meng A."/>
            <person name="Brown T."/>
            <person name="Cohen L."/>
        </authorList>
    </citation>
    <scope>NUCLEOTIDE SEQUENCE</scope>
    <source>
        <strain evidence="2">379</strain>
    </source>
</reference>
<dbReference type="AlphaFoldDB" id="A0A7S3TSA2"/>
<sequence>MRETKEPNTPDGESKFPLWALSSDEAVAGAPPLTTGEANLSAVGPMKLVPSPYANLPGGCGERGAATGLKLDLKLLEGRVLEAVVSPSAIDSLVSSMPSASMSALATAPVEAGLGSPPAVDWYASYSRDAIGEGQMSPEHSTPDSPLLPLAASTVS</sequence>
<accession>A0A7S3TSA2</accession>
<evidence type="ECO:0000256" key="1">
    <source>
        <dbReference type="SAM" id="MobiDB-lite"/>
    </source>
</evidence>
<dbReference type="EMBL" id="HBIR01055691">
    <property type="protein sequence ID" value="CAE0592653.1"/>
    <property type="molecule type" value="Transcribed_RNA"/>
</dbReference>
<proteinExistence type="predicted"/>
<protein>
    <submittedName>
        <fullName evidence="2">Uncharacterized protein</fullName>
    </submittedName>
</protein>
<organism evidence="2">
    <name type="scientific">Emiliania huxleyi</name>
    <name type="common">Coccolithophore</name>
    <name type="synonym">Pontosphaera huxleyi</name>
    <dbReference type="NCBI Taxonomy" id="2903"/>
    <lineage>
        <taxon>Eukaryota</taxon>
        <taxon>Haptista</taxon>
        <taxon>Haptophyta</taxon>
        <taxon>Prymnesiophyceae</taxon>
        <taxon>Isochrysidales</taxon>
        <taxon>Noelaerhabdaceae</taxon>
        <taxon>Emiliania</taxon>
    </lineage>
</organism>
<name>A0A7S3TSA2_EMIHU</name>
<gene>
    <name evidence="2" type="ORF">EHUX00137_LOCUS43381</name>
</gene>